<dbReference type="Proteomes" id="UP000000692">
    <property type="component" value="Chromosome"/>
</dbReference>
<dbReference type="eggNOG" id="ENOG502ZGHE">
    <property type="taxonomic scope" value="Bacteria"/>
</dbReference>
<organism evidence="1 2">
    <name type="scientific">Ketogulonicigenium vulgare (strain WSH-001)</name>
    <dbReference type="NCBI Taxonomy" id="759362"/>
    <lineage>
        <taxon>Bacteria</taxon>
        <taxon>Pseudomonadati</taxon>
        <taxon>Pseudomonadota</taxon>
        <taxon>Alphaproteobacteria</taxon>
        <taxon>Rhodobacterales</taxon>
        <taxon>Roseobacteraceae</taxon>
        <taxon>Ketogulonicigenium</taxon>
    </lineage>
</organism>
<gene>
    <name evidence="1" type="ordered locus">KVU_1784</name>
</gene>
<proteinExistence type="predicted"/>
<evidence type="ECO:0000313" key="1">
    <source>
        <dbReference type="EMBL" id="AEM41623.1"/>
    </source>
</evidence>
<dbReference type="EMBL" id="CP002018">
    <property type="protein sequence ID" value="AEM41623.1"/>
    <property type="molecule type" value="Genomic_DNA"/>
</dbReference>
<accession>F9Y3K3</accession>
<protein>
    <submittedName>
        <fullName evidence="1">Uncharacterized protein</fullName>
    </submittedName>
</protein>
<dbReference type="AlphaFoldDB" id="F9Y3K3"/>
<keyword evidence="2" id="KW-1185">Reference proteome</keyword>
<name>F9Y3K3_KETVW</name>
<sequence>MRQRCASITQPRNLAPRQVNRMAIDRAFAQQTKGLVSIQIITRLRVETLDPFHLVDLFGQMGLHQRLGAFAPQIAKGAQLCLGRGGGKARRDRIKRAAHPVPFVQQRLAVVIGGLRRVAQEIRRGLGPVHTGLARNDPHPALGGGLKKGIDAAGVDRAETCQRRRAMRQRQIQRAVCHRTGIGGVGKACLLGEGIGVQPVDQPFAPAGDNAGLRVMHMGVDEPGRDQRVAIIGDLRIRVAGAEAIRLIHGSDHAALQQHSAAAAMVRHGRPFGFKRVTVK</sequence>
<reference evidence="1 2" key="1">
    <citation type="journal article" date="2011" name="J. Bacteriol.">
        <title>Complete genome sequence of the industrial strain Ketogulonicigenium vulgare WSH-001.</title>
        <authorList>
            <person name="Liu L."/>
            <person name="Li Y."/>
            <person name="Zhang J."/>
            <person name="Zhou Z."/>
            <person name="Liu J."/>
            <person name="Li X."/>
            <person name="Zhou J."/>
            <person name="Du G."/>
            <person name="Wang L."/>
            <person name="Chen J."/>
        </authorList>
    </citation>
    <scope>NUCLEOTIDE SEQUENCE [LARGE SCALE GENOMIC DNA]</scope>
    <source>
        <strain evidence="1 2">WSH-001</strain>
    </source>
</reference>
<dbReference type="KEGG" id="kvl:KVU_1784"/>
<evidence type="ECO:0000313" key="2">
    <source>
        <dbReference type="Proteomes" id="UP000000692"/>
    </source>
</evidence>
<dbReference type="HOGENOM" id="CLU_993151_0_0_5"/>